<dbReference type="GeneID" id="86830371"/>
<evidence type="ECO:0000313" key="1">
    <source>
        <dbReference type="EMBL" id="MBE1599695.1"/>
    </source>
</evidence>
<evidence type="ECO:0008006" key="3">
    <source>
        <dbReference type="Google" id="ProtNLM"/>
    </source>
</evidence>
<protein>
    <recommendedName>
        <fullName evidence="3">Head-to-tail stopper</fullName>
    </recommendedName>
</protein>
<gene>
    <name evidence="1" type="ORF">H4687_005824</name>
</gene>
<comment type="caution">
    <text evidence="1">The sequence shown here is derived from an EMBL/GenBank/DDBJ whole genome shotgun (WGS) entry which is preliminary data.</text>
</comment>
<dbReference type="AlphaFoldDB" id="A0A8I0P7F5"/>
<dbReference type="RefSeq" id="WP_046913291.1">
    <property type="nucleotide sequence ID" value="NZ_JADBGF010000001.1"/>
</dbReference>
<keyword evidence="2" id="KW-1185">Reference proteome</keyword>
<dbReference type="Proteomes" id="UP000629287">
    <property type="component" value="Unassembled WGS sequence"/>
</dbReference>
<dbReference type="OrthoDB" id="4425998at2"/>
<dbReference type="EMBL" id="JADBGF010000001">
    <property type="protein sequence ID" value="MBE1599695.1"/>
    <property type="molecule type" value="Genomic_DNA"/>
</dbReference>
<name>A0A8I0P7F5_9ACTN</name>
<reference evidence="1 2" key="1">
    <citation type="submission" date="2020-10" db="EMBL/GenBank/DDBJ databases">
        <title>Sequencing the genomes of 1000 actinobacteria strains.</title>
        <authorList>
            <person name="Klenk H.-P."/>
        </authorList>
    </citation>
    <scope>NUCLEOTIDE SEQUENCE [LARGE SCALE GENOMIC DNA]</scope>
    <source>
        <strain evidence="1 2">DSM 41803</strain>
    </source>
</reference>
<sequence>MFFFDSVVRVRAGTRVDRGGNTVEDWTDGAVSRLTVGQLNIQPTSQTEQTDPTRNAVVTGWRVQSEEGTAPDITARDRIEWNGMTLLVEGEVAPWPDPLSGAHHHTEFTMVRATG</sequence>
<organism evidence="1 2">
    <name type="scientific">Streptomyces stelliscabiei</name>
    <dbReference type="NCBI Taxonomy" id="146820"/>
    <lineage>
        <taxon>Bacteria</taxon>
        <taxon>Bacillati</taxon>
        <taxon>Actinomycetota</taxon>
        <taxon>Actinomycetes</taxon>
        <taxon>Kitasatosporales</taxon>
        <taxon>Streptomycetaceae</taxon>
        <taxon>Streptomyces</taxon>
    </lineage>
</organism>
<evidence type="ECO:0000313" key="2">
    <source>
        <dbReference type="Proteomes" id="UP000629287"/>
    </source>
</evidence>
<accession>A0A8I0P7F5</accession>
<proteinExistence type="predicted"/>